<dbReference type="SUPFAM" id="SSF56601">
    <property type="entry name" value="beta-lactamase/transpeptidase-like"/>
    <property type="match status" value="1"/>
</dbReference>
<reference evidence="10" key="1">
    <citation type="submission" date="2018-05" db="EMBL/GenBank/DDBJ databases">
        <authorList>
            <person name="Lanie J.A."/>
            <person name="Ng W.-L."/>
            <person name="Kazmierczak K.M."/>
            <person name="Andrzejewski T.M."/>
            <person name="Davidsen T.M."/>
            <person name="Wayne K.J."/>
            <person name="Tettelin H."/>
            <person name="Glass J.I."/>
            <person name="Rusch D."/>
            <person name="Podicherti R."/>
            <person name="Tsui H.-C.T."/>
            <person name="Winkler M.E."/>
        </authorList>
    </citation>
    <scope>NUCLEOTIDE SEQUENCE</scope>
</reference>
<dbReference type="EMBL" id="UINC01055412">
    <property type="protein sequence ID" value="SVB74256.1"/>
    <property type="molecule type" value="Genomic_DNA"/>
</dbReference>
<organism evidence="10">
    <name type="scientific">marine metagenome</name>
    <dbReference type="NCBI Taxonomy" id="408172"/>
    <lineage>
        <taxon>unclassified sequences</taxon>
        <taxon>metagenomes</taxon>
        <taxon>ecological metagenomes</taxon>
    </lineage>
</organism>
<keyword evidence="4" id="KW-0133">Cell shape</keyword>
<evidence type="ECO:0000256" key="8">
    <source>
        <dbReference type="ARBA" id="ARBA00023316"/>
    </source>
</evidence>
<feature type="domain" description="Penicillin-binding protein transpeptidase" evidence="9">
    <location>
        <begin position="44"/>
        <end position="136"/>
    </location>
</feature>
<keyword evidence="7" id="KW-0472">Membrane</keyword>
<dbReference type="Pfam" id="PF00905">
    <property type="entry name" value="Transpeptidase"/>
    <property type="match status" value="1"/>
</dbReference>
<evidence type="ECO:0000256" key="7">
    <source>
        <dbReference type="ARBA" id="ARBA00023136"/>
    </source>
</evidence>
<name>A0A382GGC8_9ZZZZ</name>
<keyword evidence="1" id="KW-0328">Glycosyltransferase</keyword>
<dbReference type="PANTHER" id="PTHR32282">
    <property type="entry name" value="BINDING PROTEIN TRANSPEPTIDASE, PUTATIVE-RELATED"/>
    <property type="match status" value="1"/>
</dbReference>
<dbReference type="GO" id="GO:0009252">
    <property type="term" value="P:peptidoglycan biosynthetic process"/>
    <property type="evidence" value="ECO:0007669"/>
    <property type="project" value="UniProtKB-KW"/>
</dbReference>
<gene>
    <name evidence="10" type="ORF">METZ01_LOCUS227110</name>
</gene>
<keyword evidence="6" id="KW-1133">Transmembrane helix</keyword>
<evidence type="ECO:0000256" key="4">
    <source>
        <dbReference type="ARBA" id="ARBA00022960"/>
    </source>
</evidence>
<sequence length="213" mass="24236">KKVTPIFIDRIQDRRGKTIFNADKRKCIGCKEISYLKDEIPVIQDNRKQIISSETAYQITSMLEGVIKRGTGRKLKNLNLTLAGKTGTTNKNMDAWFLGFTSKLVVGVYVGFDEPKTLGRYETGAKAALPVFEKFIKKVVKKKEALPFKVPKNITLVLVDVESGLQPNASTKKIIYESFKTEDNIIDILENLSNKDRLGFNYTENKKIIFKFY</sequence>
<evidence type="ECO:0000256" key="5">
    <source>
        <dbReference type="ARBA" id="ARBA00022984"/>
    </source>
</evidence>
<proteinExistence type="predicted"/>
<dbReference type="InterPro" id="IPR050396">
    <property type="entry name" value="Glycosyltr_51/Transpeptidase"/>
</dbReference>
<dbReference type="InterPro" id="IPR012338">
    <property type="entry name" value="Beta-lactam/transpept-like"/>
</dbReference>
<evidence type="ECO:0000313" key="10">
    <source>
        <dbReference type="EMBL" id="SVB74256.1"/>
    </source>
</evidence>
<dbReference type="Gene3D" id="3.40.710.10">
    <property type="entry name" value="DD-peptidase/beta-lactamase superfamily"/>
    <property type="match status" value="1"/>
</dbReference>
<dbReference type="GO" id="GO:0008658">
    <property type="term" value="F:penicillin binding"/>
    <property type="evidence" value="ECO:0007669"/>
    <property type="project" value="InterPro"/>
</dbReference>
<dbReference type="GO" id="GO:0008360">
    <property type="term" value="P:regulation of cell shape"/>
    <property type="evidence" value="ECO:0007669"/>
    <property type="project" value="UniProtKB-KW"/>
</dbReference>
<dbReference type="GO" id="GO:0030288">
    <property type="term" value="C:outer membrane-bounded periplasmic space"/>
    <property type="evidence" value="ECO:0007669"/>
    <property type="project" value="TreeGrafter"/>
</dbReference>
<dbReference type="GO" id="GO:0008955">
    <property type="term" value="F:peptidoglycan glycosyltransferase activity"/>
    <property type="evidence" value="ECO:0007669"/>
    <property type="project" value="TreeGrafter"/>
</dbReference>
<dbReference type="InterPro" id="IPR001460">
    <property type="entry name" value="PCN-bd_Tpept"/>
</dbReference>
<accession>A0A382GGC8</accession>
<evidence type="ECO:0000256" key="6">
    <source>
        <dbReference type="ARBA" id="ARBA00022989"/>
    </source>
</evidence>
<protein>
    <recommendedName>
        <fullName evidence="9">Penicillin-binding protein transpeptidase domain-containing protein</fullName>
    </recommendedName>
</protein>
<dbReference type="PANTHER" id="PTHR32282:SF27">
    <property type="entry name" value="PENICILLIN-BINDING PROTEIN 1A"/>
    <property type="match status" value="1"/>
</dbReference>
<keyword evidence="8" id="KW-0961">Cell wall biogenesis/degradation</keyword>
<keyword evidence="2" id="KW-0808">Transferase</keyword>
<evidence type="ECO:0000259" key="9">
    <source>
        <dbReference type="Pfam" id="PF00905"/>
    </source>
</evidence>
<evidence type="ECO:0000256" key="1">
    <source>
        <dbReference type="ARBA" id="ARBA00022676"/>
    </source>
</evidence>
<feature type="non-terminal residue" evidence="10">
    <location>
        <position position="1"/>
    </location>
</feature>
<keyword evidence="5" id="KW-0573">Peptidoglycan synthesis</keyword>
<keyword evidence="3" id="KW-0812">Transmembrane</keyword>
<evidence type="ECO:0000256" key="2">
    <source>
        <dbReference type="ARBA" id="ARBA00022679"/>
    </source>
</evidence>
<dbReference type="GO" id="GO:0071555">
    <property type="term" value="P:cell wall organization"/>
    <property type="evidence" value="ECO:0007669"/>
    <property type="project" value="UniProtKB-KW"/>
</dbReference>
<evidence type="ECO:0000256" key="3">
    <source>
        <dbReference type="ARBA" id="ARBA00022692"/>
    </source>
</evidence>
<dbReference type="AlphaFoldDB" id="A0A382GGC8"/>